<name>A0A1I8AGQ4_9BILA</name>
<protein>
    <submittedName>
        <fullName evidence="3">E3 ubiquitin-protein ligase MARCH6</fullName>
    </submittedName>
</protein>
<feature type="transmembrane region" description="Helical" evidence="1">
    <location>
        <begin position="31"/>
        <end position="52"/>
    </location>
</feature>
<dbReference type="WBParaSite" id="L893_g5767.t1">
    <property type="protein sequence ID" value="L893_g5767.t1"/>
    <property type="gene ID" value="L893_g5767"/>
</dbReference>
<keyword evidence="1" id="KW-0472">Membrane</keyword>
<organism evidence="2 3">
    <name type="scientific">Steinernema glaseri</name>
    <dbReference type="NCBI Taxonomy" id="37863"/>
    <lineage>
        <taxon>Eukaryota</taxon>
        <taxon>Metazoa</taxon>
        <taxon>Ecdysozoa</taxon>
        <taxon>Nematoda</taxon>
        <taxon>Chromadorea</taxon>
        <taxon>Rhabditida</taxon>
        <taxon>Tylenchina</taxon>
        <taxon>Panagrolaimomorpha</taxon>
        <taxon>Strongyloidoidea</taxon>
        <taxon>Steinernematidae</taxon>
        <taxon>Steinernema</taxon>
    </lineage>
</organism>
<dbReference type="AlphaFoldDB" id="A0A1I8AGQ4"/>
<dbReference type="Proteomes" id="UP000095287">
    <property type="component" value="Unplaced"/>
</dbReference>
<keyword evidence="1" id="KW-0812">Transmembrane</keyword>
<sequence>MSIANMNNEPIEACNPPLGYPPLVLEVWNRWIIIMDAVTITLYLGAVIVLYVRSHTCDGMLLSELLHLLVEEHRVSEALHRAVPGPDPLEPQLL</sequence>
<keyword evidence="1" id="KW-1133">Transmembrane helix</keyword>
<evidence type="ECO:0000313" key="2">
    <source>
        <dbReference type="Proteomes" id="UP000095287"/>
    </source>
</evidence>
<evidence type="ECO:0000256" key="1">
    <source>
        <dbReference type="SAM" id="Phobius"/>
    </source>
</evidence>
<evidence type="ECO:0000313" key="3">
    <source>
        <dbReference type="WBParaSite" id="L893_g5767.t1"/>
    </source>
</evidence>
<keyword evidence="2" id="KW-1185">Reference proteome</keyword>
<accession>A0A1I8AGQ4</accession>
<reference evidence="3" key="1">
    <citation type="submission" date="2016-11" db="UniProtKB">
        <authorList>
            <consortium name="WormBaseParasite"/>
        </authorList>
    </citation>
    <scope>IDENTIFICATION</scope>
</reference>
<proteinExistence type="predicted"/>